<dbReference type="AlphaFoldDB" id="A0A9P8BV95"/>
<evidence type="ECO:0000256" key="1">
    <source>
        <dbReference type="SAM" id="MobiDB-lite"/>
    </source>
</evidence>
<proteinExistence type="predicted"/>
<name>A0A9P8BV95_9FUNG</name>
<organism evidence="2 3">
    <name type="scientific">Linnemannia hyalina</name>
    <dbReference type="NCBI Taxonomy" id="64524"/>
    <lineage>
        <taxon>Eukaryota</taxon>
        <taxon>Fungi</taxon>
        <taxon>Fungi incertae sedis</taxon>
        <taxon>Mucoromycota</taxon>
        <taxon>Mortierellomycotina</taxon>
        <taxon>Mortierellomycetes</taxon>
        <taxon>Mortierellales</taxon>
        <taxon>Mortierellaceae</taxon>
        <taxon>Linnemannia</taxon>
    </lineage>
</organism>
<feature type="compositionally biased region" description="Polar residues" evidence="1">
    <location>
        <begin position="549"/>
        <end position="559"/>
    </location>
</feature>
<dbReference type="OrthoDB" id="2440340at2759"/>
<reference evidence="2" key="1">
    <citation type="submission" date="2021-06" db="EMBL/GenBank/DDBJ databases">
        <title>Genome Sequence of Mortierella hyaline Strain SCG-10, a Cold-Adapted, Nitrate-Reducing Fungus Isolated from Soil in Minnesota, USA.</title>
        <authorList>
            <person name="Aldossari N."/>
        </authorList>
    </citation>
    <scope>NUCLEOTIDE SEQUENCE</scope>
    <source>
        <strain evidence="2">SCG-10</strain>
    </source>
</reference>
<dbReference type="EMBL" id="JAHRHY010000005">
    <property type="protein sequence ID" value="KAG9069038.1"/>
    <property type="molecule type" value="Genomic_DNA"/>
</dbReference>
<feature type="compositionally biased region" description="Low complexity" evidence="1">
    <location>
        <begin position="521"/>
        <end position="537"/>
    </location>
</feature>
<feature type="compositionally biased region" description="Low complexity" evidence="1">
    <location>
        <begin position="129"/>
        <end position="159"/>
    </location>
</feature>
<dbReference type="Proteomes" id="UP000707451">
    <property type="component" value="Unassembled WGS sequence"/>
</dbReference>
<sequence length="559" mass="62901">MNAFQVRYIEVTPGQDISAKNWAMLSDATDVNSLESVWTSQVLYSLRSSTIQEDLEAFSRLSRQTKRDRAAIFQSVIVDINHLRALRPIVSRQEIAVAEDHTDELERTLLRKRKLVENQGRPVKRVLASPPSSTTSISATSISTSSSTTTSTATSSDSSLKPETTEPESTTGHPIRNKGTSRPPVDSPKILSSGALSAFEKQAAQKGDVWTLKTGTVVDDIIVEYTRSSKTESAAHSFIFDTSNLDLMELFSEEEQDEILAPKRPAPENDPDLVQYLMTFNHPTMSKLRTRLRNNDADQVDDNKDHLVTDRRWVYKTVLGMADVFDGSRRRYRQVQTERWLELHLWRLIDEYVFDHPDIQLVRGESTSMASTFRKNGTGRGGSERKKMGRRIDGLYLSCHQDIELGGIELGMDEQDAVGTKYQYDGLKLQKLLKDQLDYALLHSTASKVDFETLGLQLSGRTMQVLTMDWVGGKFYRFRRDDPEKLPLDASNISDLLVVMSTIMRFHARMQENAARPGSVTSEELSSRLLGSSPSTPKKNRHRPLPTAVSPSSSQQTRP</sequence>
<keyword evidence="3" id="KW-1185">Reference proteome</keyword>
<feature type="region of interest" description="Disordered" evidence="1">
    <location>
        <begin position="513"/>
        <end position="559"/>
    </location>
</feature>
<accession>A0A9P8BV95</accession>
<protein>
    <submittedName>
        <fullName evidence="2">Uncharacterized protein</fullName>
    </submittedName>
</protein>
<gene>
    <name evidence="2" type="ORF">KI688_009928</name>
</gene>
<evidence type="ECO:0000313" key="3">
    <source>
        <dbReference type="Proteomes" id="UP000707451"/>
    </source>
</evidence>
<feature type="region of interest" description="Disordered" evidence="1">
    <location>
        <begin position="121"/>
        <end position="191"/>
    </location>
</feature>
<comment type="caution">
    <text evidence="2">The sequence shown here is derived from an EMBL/GenBank/DDBJ whole genome shotgun (WGS) entry which is preliminary data.</text>
</comment>
<evidence type="ECO:0000313" key="2">
    <source>
        <dbReference type="EMBL" id="KAG9069038.1"/>
    </source>
</evidence>